<dbReference type="Gene3D" id="3.40.50.300">
    <property type="entry name" value="P-loop containing nucleotide triphosphate hydrolases"/>
    <property type="match status" value="1"/>
</dbReference>
<dbReference type="SUPFAM" id="SSF52540">
    <property type="entry name" value="P-loop containing nucleoside triphosphate hydrolases"/>
    <property type="match status" value="1"/>
</dbReference>
<feature type="domain" description="UvrD-like helicase C-terminal" evidence="1">
    <location>
        <begin position="43"/>
        <end position="90"/>
    </location>
</feature>
<dbReference type="AlphaFoldDB" id="A3ZS88"/>
<name>A3ZS88_9BACT</name>
<evidence type="ECO:0000313" key="2">
    <source>
        <dbReference type="EMBL" id="EAQ80546.1"/>
    </source>
</evidence>
<proteinExistence type="predicted"/>
<dbReference type="InterPro" id="IPR027417">
    <property type="entry name" value="P-loop_NTPase"/>
</dbReference>
<dbReference type="eggNOG" id="COG0210">
    <property type="taxonomic scope" value="Bacteria"/>
</dbReference>
<evidence type="ECO:0000313" key="3">
    <source>
        <dbReference type="Proteomes" id="UP000004358"/>
    </source>
</evidence>
<dbReference type="HOGENOM" id="CLU_2258269_0_0_0"/>
<evidence type="ECO:0000259" key="1">
    <source>
        <dbReference type="Pfam" id="PF13538"/>
    </source>
</evidence>
<sequence length="103" mass="11760">MKRGIFVFSCPSKARRGISLLESKSLPNGVEWSRKEMGHRDKVCIETVMRFKGLEATYIYIWGADEFDLDNDVELLYVILSRAKSRLCLVGDEQRCKALVGKS</sequence>
<dbReference type="EMBL" id="AANZ01000008">
    <property type="protein sequence ID" value="EAQ80546.1"/>
    <property type="molecule type" value="Genomic_DNA"/>
</dbReference>
<accession>A3ZS88</accession>
<comment type="caution">
    <text evidence="2">The sequence shown here is derived from an EMBL/GenBank/DDBJ whole genome shotgun (WGS) entry which is preliminary data.</text>
</comment>
<reference evidence="2 3" key="1">
    <citation type="submission" date="2006-02" db="EMBL/GenBank/DDBJ databases">
        <authorList>
            <person name="Amann R."/>
            <person name="Ferriera S."/>
            <person name="Johnson J."/>
            <person name="Kravitz S."/>
            <person name="Halpern A."/>
            <person name="Remington K."/>
            <person name="Beeson K."/>
            <person name="Tran B."/>
            <person name="Rogers Y.-H."/>
            <person name="Friedman R."/>
            <person name="Venter J.C."/>
        </authorList>
    </citation>
    <scope>NUCLEOTIDE SEQUENCE [LARGE SCALE GENOMIC DNA]</scope>
    <source>
        <strain evidence="2 3">DSM 3645</strain>
    </source>
</reference>
<gene>
    <name evidence="2" type="ORF">DSM3645_14410</name>
</gene>
<dbReference type="Pfam" id="PF13538">
    <property type="entry name" value="UvrD_C_2"/>
    <property type="match status" value="1"/>
</dbReference>
<dbReference type="Proteomes" id="UP000004358">
    <property type="component" value="Unassembled WGS sequence"/>
</dbReference>
<dbReference type="InterPro" id="IPR027785">
    <property type="entry name" value="UvrD-like_helicase_C"/>
</dbReference>
<organism evidence="2 3">
    <name type="scientific">Blastopirellula marina DSM 3645</name>
    <dbReference type="NCBI Taxonomy" id="314230"/>
    <lineage>
        <taxon>Bacteria</taxon>
        <taxon>Pseudomonadati</taxon>
        <taxon>Planctomycetota</taxon>
        <taxon>Planctomycetia</taxon>
        <taxon>Pirellulales</taxon>
        <taxon>Pirellulaceae</taxon>
        <taxon>Blastopirellula</taxon>
    </lineage>
</organism>
<protein>
    <recommendedName>
        <fullName evidence="1">UvrD-like helicase C-terminal domain-containing protein</fullName>
    </recommendedName>
</protein>